<protein>
    <recommendedName>
        <fullName evidence="2">C2 domain-containing protein</fullName>
    </recommendedName>
</protein>
<feature type="domain" description="C2" evidence="2">
    <location>
        <begin position="136"/>
        <end position="209"/>
    </location>
</feature>
<comment type="caution">
    <text evidence="3">The sequence shown here is derived from an EMBL/GenBank/DDBJ whole genome shotgun (WGS) entry which is preliminary data.</text>
</comment>
<proteinExistence type="predicted"/>
<evidence type="ECO:0000313" key="3">
    <source>
        <dbReference type="EMBL" id="KAJ4442223.1"/>
    </source>
</evidence>
<dbReference type="InterPro" id="IPR038983">
    <property type="entry name" value="C2CD5"/>
</dbReference>
<evidence type="ECO:0000313" key="4">
    <source>
        <dbReference type="Proteomes" id="UP001148838"/>
    </source>
</evidence>
<accession>A0ABQ8T7K7</accession>
<feature type="region of interest" description="Disordered" evidence="1">
    <location>
        <begin position="247"/>
        <end position="267"/>
    </location>
</feature>
<keyword evidence="4" id="KW-1185">Reference proteome</keyword>
<evidence type="ECO:0000256" key="1">
    <source>
        <dbReference type="SAM" id="MobiDB-lite"/>
    </source>
</evidence>
<name>A0ABQ8T7K7_PERAM</name>
<dbReference type="InterPro" id="IPR056431">
    <property type="entry name" value="C2CD5_YbjQ-rel_dom"/>
</dbReference>
<dbReference type="PANTHER" id="PTHR37412:SF2">
    <property type="entry name" value="C2 DOMAIN-CONTAINING PROTEIN 5"/>
    <property type="match status" value="1"/>
</dbReference>
<dbReference type="Proteomes" id="UP001148838">
    <property type="component" value="Unassembled WGS sequence"/>
</dbReference>
<gene>
    <name evidence="3" type="ORF">ANN_12089</name>
</gene>
<reference evidence="3 4" key="1">
    <citation type="journal article" date="2022" name="Allergy">
        <title>Genome assembly and annotation of Periplaneta americana reveal a comprehensive cockroach allergen profile.</title>
        <authorList>
            <person name="Wang L."/>
            <person name="Xiong Q."/>
            <person name="Saelim N."/>
            <person name="Wang L."/>
            <person name="Nong W."/>
            <person name="Wan A.T."/>
            <person name="Shi M."/>
            <person name="Liu X."/>
            <person name="Cao Q."/>
            <person name="Hui J.H.L."/>
            <person name="Sookrung N."/>
            <person name="Leung T.F."/>
            <person name="Tungtrongchitr A."/>
            <person name="Tsui S.K.W."/>
        </authorList>
    </citation>
    <scope>NUCLEOTIDE SEQUENCE [LARGE SCALE GENOMIC DNA]</scope>
    <source>
        <strain evidence="3">PWHHKU_190912</strain>
    </source>
</reference>
<feature type="domain" description="C2" evidence="2">
    <location>
        <begin position="311"/>
        <end position="388"/>
    </location>
</feature>
<dbReference type="PANTHER" id="PTHR37412">
    <property type="entry name" value="C2 DOMAIN-CONTAINING PROTEIN 5"/>
    <property type="match status" value="1"/>
</dbReference>
<dbReference type="EMBL" id="JAJSOF020000015">
    <property type="protein sequence ID" value="KAJ4442223.1"/>
    <property type="molecule type" value="Genomic_DNA"/>
</dbReference>
<dbReference type="Pfam" id="PF23025">
    <property type="entry name" value="YbjQ_2"/>
    <property type="match status" value="2"/>
</dbReference>
<sequence>MGGHLRQGPAMVRPSMNQESLDMMEYPFLTMSKYPPGFILHLEDVQNVHLLLEYRHHIDVSLTCEHDPKLQEYCVCPQNMPQFDSEGIPNQALEMNKPMILNGPTSRNREGSDQVSVEAKQLGHLYLSIDQETFDPRGTVSSRSVKLLERITNLEEPETRDAWWTELRMEVRSHARALGCNVVLGYSEHTSICDDVCVLSASGTAAVINLQFSEQDTSGGGGSQHVTTTRAHLHTKELMTTSLDRTDFERDKSTPQKGDTTLPFVPGTKVRHPSDGYDLEPATTCSVCHIPYSETSVPFRVTMLKCAVCRRGKVPDVLFTTIELPEAVATTGKGCFLQAYVCRPKRDCRGELNAKEISDGLPFLEYELHRVLINKLKVKGMNSIFGLKNILLLFIFHRLCSSSLELSTTACQGLSDIV</sequence>
<evidence type="ECO:0000259" key="2">
    <source>
        <dbReference type="Pfam" id="PF23025"/>
    </source>
</evidence>
<organism evidence="3 4">
    <name type="scientific">Periplaneta americana</name>
    <name type="common">American cockroach</name>
    <name type="synonym">Blatta americana</name>
    <dbReference type="NCBI Taxonomy" id="6978"/>
    <lineage>
        <taxon>Eukaryota</taxon>
        <taxon>Metazoa</taxon>
        <taxon>Ecdysozoa</taxon>
        <taxon>Arthropoda</taxon>
        <taxon>Hexapoda</taxon>
        <taxon>Insecta</taxon>
        <taxon>Pterygota</taxon>
        <taxon>Neoptera</taxon>
        <taxon>Polyneoptera</taxon>
        <taxon>Dictyoptera</taxon>
        <taxon>Blattodea</taxon>
        <taxon>Blattoidea</taxon>
        <taxon>Blattidae</taxon>
        <taxon>Blattinae</taxon>
        <taxon>Periplaneta</taxon>
    </lineage>
</organism>